<name>A0ACB9JF85_9ASTR</name>
<reference evidence="2" key="1">
    <citation type="journal article" date="2022" name="Mol. Ecol. Resour.">
        <title>The genomes of chicory, endive, great burdock and yacon provide insights into Asteraceae palaeo-polyploidization history and plant inulin production.</title>
        <authorList>
            <person name="Fan W."/>
            <person name="Wang S."/>
            <person name="Wang H."/>
            <person name="Wang A."/>
            <person name="Jiang F."/>
            <person name="Liu H."/>
            <person name="Zhao H."/>
            <person name="Xu D."/>
            <person name="Zhang Y."/>
        </authorList>
    </citation>
    <scope>NUCLEOTIDE SEQUENCE [LARGE SCALE GENOMIC DNA]</scope>
    <source>
        <strain evidence="2">cv. Yunnan</strain>
    </source>
</reference>
<comment type="caution">
    <text evidence="1">The sequence shown here is derived from an EMBL/GenBank/DDBJ whole genome shotgun (WGS) entry which is preliminary data.</text>
</comment>
<evidence type="ECO:0000313" key="1">
    <source>
        <dbReference type="EMBL" id="KAI3818593.1"/>
    </source>
</evidence>
<organism evidence="1 2">
    <name type="scientific">Smallanthus sonchifolius</name>
    <dbReference type="NCBI Taxonomy" id="185202"/>
    <lineage>
        <taxon>Eukaryota</taxon>
        <taxon>Viridiplantae</taxon>
        <taxon>Streptophyta</taxon>
        <taxon>Embryophyta</taxon>
        <taxon>Tracheophyta</taxon>
        <taxon>Spermatophyta</taxon>
        <taxon>Magnoliopsida</taxon>
        <taxon>eudicotyledons</taxon>
        <taxon>Gunneridae</taxon>
        <taxon>Pentapetalae</taxon>
        <taxon>asterids</taxon>
        <taxon>campanulids</taxon>
        <taxon>Asterales</taxon>
        <taxon>Asteraceae</taxon>
        <taxon>Asteroideae</taxon>
        <taxon>Heliantheae alliance</taxon>
        <taxon>Millerieae</taxon>
        <taxon>Smallanthus</taxon>
    </lineage>
</organism>
<reference evidence="1 2" key="2">
    <citation type="journal article" date="2022" name="Mol. Ecol. Resour.">
        <title>The genomes of chicory, endive, great burdock and yacon provide insights into Asteraceae paleo-polyploidization history and plant inulin production.</title>
        <authorList>
            <person name="Fan W."/>
            <person name="Wang S."/>
            <person name="Wang H."/>
            <person name="Wang A."/>
            <person name="Jiang F."/>
            <person name="Liu H."/>
            <person name="Zhao H."/>
            <person name="Xu D."/>
            <person name="Zhang Y."/>
        </authorList>
    </citation>
    <scope>NUCLEOTIDE SEQUENCE [LARGE SCALE GENOMIC DNA]</scope>
    <source>
        <strain evidence="2">cv. Yunnan</strain>
        <tissue evidence="1">Leaves</tissue>
    </source>
</reference>
<gene>
    <name evidence="1" type="ORF">L1987_12405</name>
</gene>
<keyword evidence="2" id="KW-1185">Reference proteome</keyword>
<dbReference type="Proteomes" id="UP001056120">
    <property type="component" value="Linkage Group LG04"/>
</dbReference>
<sequence length="134" mass="15044">MRIGVDLAGLILLADVLKGWTFFVLSITFMCYIVYSFSSSRAASNIWSVGYTVIELLTCVPPYYDLQPMPALFRIVQDETPPIPDSLSPGVTAFLRQCFKKDPKLRPDAKTLLSHPSIQNSRRVVLPRHSGTLR</sequence>
<protein>
    <submittedName>
        <fullName evidence="1">Uncharacterized protein</fullName>
    </submittedName>
</protein>
<proteinExistence type="predicted"/>
<dbReference type="EMBL" id="CM042021">
    <property type="protein sequence ID" value="KAI3818593.1"/>
    <property type="molecule type" value="Genomic_DNA"/>
</dbReference>
<evidence type="ECO:0000313" key="2">
    <source>
        <dbReference type="Proteomes" id="UP001056120"/>
    </source>
</evidence>
<accession>A0ACB9JF85</accession>